<dbReference type="OrthoDB" id="896513at2759"/>
<dbReference type="PANTHER" id="PTHR48007:SF79">
    <property type="entry name" value="(WILD MALAYSIAN BANANA) HYPOTHETICAL PROTEIN"/>
    <property type="match status" value="1"/>
</dbReference>
<evidence type="ECO:0000259" key="1">
    <source>
        <dbReference type="PROSITE" id="PS50011"/>
    </source>
</evidence>
<evidence type="ECO:0000313" key="3">
    <source>
        <dbReference type="Proteomes" id="UP000231279"/>
    </source>
</evidence>
<comment type="caution">
    <text evidence="2">The sequence shown here is derived from an EMBL/GenBank/DDBJ whole genome shotgun (WGS) entry which is preliminary data.</text>
</comment>
<protein>
    <submittedName>
        <fullName evidence="2">Non-specific serine/threonine protein kinase</fullName>
        <ecNumber evidence="2">2.7.11.1</ecNumber>
    </submittedName>
</protein>
<dbReference type="Proteomes" id="UP000231279">
    <property type="component" value="Unassembled WGS sequence"/>
</dbReference>
<dbReference type="InterPro" id="IPR000719">
    <property type="entry name" value="Prot_kinase_dom"/>
</dbReference>
<feature type="domain" description="Protein kinase" evidence="1">
    <location>
        <begin position="1"/>
        <end position="141"/>
    </location>
</feature>
<dbReference type="Gene3D" id="1.10.510.10">
    <property type="entry name" value="Transferase(Phosphotransferase) domain 1"/>
    <property type="match status" value="2"/>
</dbReference>
<proteinExistence type="predicted"/>
<keyword evidence="2" id="KW-0418">Kinase</keyword>
<gene>
    <name evidence="2" type="ORF">CDL12_21097</name>
</gene>
<keyword evidence="2" id="KW-0808">Transferase</keyword>
<dbReference type="SUPFAM" id="SSF56112">
    <property type="entry name" value="Protein kinase-like (PK-like)"/>
    <property type="match status" value="1"/>
</dbReference>
<dbReference type="GO" id="GO:0004674">
    <property type="term" value="F:protein serine/threonine kinase activity"/>
    <property type="evidence" value="ECO:0007669"/>
    <property type="project" value="UniProtKB-KW"/>
</dbReference>
<dbReference type="EMBL" id="NKXS01004445">
    <property type="protein sequence ID" value="PIN06348.1"/>
    <property type="molecule type" value="Genomic_DNA"/>
</dbReference>
<reference evidence="3" key="1">
    <citation type="journal article" date="2018" name="Gigascience">
        <title>Genome assembly of the Pink Ipe (Handroanthus impetiginosus, Bignoniaceae), a highly valued, ecologically keystone Neotropical timber forest tree.</title>
        <authorList>
            <person name="Silva-Junior O.B."/>
            <person name="Grattapaglia D."/>
            <person name="Novaes E."/>
            <person name="Collevatti R.G."/>
        </authorList>
    </citation>
    <scope>NUCLEOTIDE SEQUENCE [LARGE SCALE GENOMIC DNA]</scope>
    <source>
        <strain evidence="3">cv. UFG-1</strain>
    </source>
</reference>
<dbReference type="PROSITE" id="PS50011">
    <property type="entry name" value="PROTEIN_KINASE_DOM"/>
    <property type="match status" value="1"/>
</dbReference>
<name>A0A2G9GM51_9LAMI</name>
<dbReference type="InterPro" id="IPR046959">
    <property type="entry name" value="PRK1-6/SRF4-like"/>
</dbReference>
<keyword evidence="2" id="KW-0723">Serine/threonine-protein kinase</keyword>
<sequence length="163" mass="18223">MHEELQQDCIPHGNLKSSNILLDKNMEPCITEYGLMAADNPDHRQENHNSVFKTDVYAFGVILLELLTGQTVLNNGLDLASRVLAVVREEWTVEVFDKNLLREGASEEKLVNLLQVAIRCVNESLEVRPSMKQAALAISAIRDDDERSIDVSDLSTTRSFVGI</sequence>
<dbReference type="AlphaFoldDB" id="A0A2G9GM51"/>
<accession>A0A2G9GM51</accession>
<organism evidence="2 3">
    <name type="scientific">Handroanthus impetiginosus</name>
    <dbReference type="NCBI Taxonomy" id="429701"/>
    <lineage>
        <taxon>Eukaryota</taxon>
        <taxon>Viridiplantae</taxon>
        <taxon>Streptophyta</taxon>
        <taxon>Embryophyta</taxon>
        <taxon>Tracheophyta</taxon>
        <taxon>Spermatophyta</taxon>
        <taxon>Magnoliopsida</taxon>
        <taxon>eudicotyledons</taxon>
        <taxon>Gunneridae</taxon>
        <taxon>Pentapetalae</taxon>
        <taxon>asterids</taxon>
        <taxon>lamiids</taxon>
        <taxon>Lamiales</taxon>
        <taxon>Bignoniaceae</taxon>
        <taxon>Crescentiina</taxon>
        <taxon>Tabebuia alliance</taxon>
        <taxon>Handroanthus</taxon>
    </lineage>
</organism>
<dbReference type="PANTHER" id="PTHR48007">
    <property type="entry name" value="LEUCINE-RICH REPEAT RECEPTOR-LIKE PROTEIN KINASE PXC1"/>
    <property type="match status" value="1"/>
</dbReference>
<dbReference type="STRING" id="429701.A0A2G9GM51"/>
<keyword evidence="3" id="KW-1185">Reference proteome</keyword>
<dbReference type="GO" id="GO:0005524">
    <property type="term" value="F:ATP binding"/>
    <property type="evidence" value="ECO:0007669"/>
    <property type="project" value="InterPro"/>
</dbReference>
<evidence type="ECO:0000313" key="2">
    <source>
        <dbReference type="EMBL" id="PIN06348.1"/>
    </source>
</evidence>
<dbReference type="InterPro" id="IPR011009">
    <property type="entry name" value="Kinase-like_dom_sf"/>
</dbReference>
<dbReference type="EC" id="2.7.11.1" evidence="2"/>